<accession>A0A285PCB0</accession>
<dbReference type="OrthoDB" id="9791262at2"/>
<evidence type="ECO:0000256" key="1">
    <source>
        <dbReference type="SAM" id="Phobius"/>
    </source>
</evidence>
<gene>
    <name evidence="2" type="ORF">SAMN06265368_2459</name>
</gene>
<keyword evidence="1" id="KW-0472">Membrane</keyword>
<evidence type="ECO:0000313" key="2">
    <source>
        <dbReference type="EMBL" id="SNZ19375.1"/>
    </source>
</evidence>
<keyword evidence="1" id="KW-0812">Transmembrane</keyword>
<organism evidence="2 3">
    <name type="scientific">Cohaesibacter gelatinilyticus</name>
    <dbReference type="NCBI Taxonomy" id="372072"/>
    <lineage>
        <taxon>Bacteria</taxon>
        <taxon>Pseudomonadati</taxon>
        <taxon>Pseudomonadota</taxon>
        <taxon>Alphaproteobacteria</taxon>
        <taxon>Hyphomicrobiales</taxon>
        <taxon>Cohaesibacteraceae</taxon>
    </lineage>
</organism>
<dbReference type="Proteomes" id="UP000219439">
    <property type="component" value="Unassembled WGS sequence"/>
</dbReference>
<keyword evidence="1" id="KW-1133">Transmembrane helix</keyword>
<dbReference type="RefSeq" id="WP_097153727.1">
    <property type="nucleotide sequence ID" value="NZ_OBEL01000002.1"/>
</dbReference>
<sequence>MNLKSDFEKYGRVWLRNALSENELSYLDEAADTQVKAAHTAIWPSLIMAIMVGTLAYGQHHFGLRREKFGTGAYEH</sequence>
<dbReference type="EMBL" id="OBEL01000002">
    <property type="protein sequence ID" value="SNZ19375.1"/>
    <property type="molecule type" value="Genomic_DNA"/>
</dbReference>
<feature type="transmembrane region" description="Helical" evidence="1">
    <location>
        <begin position="41"/>
        <end position="58"/>
    </location>
</feature>
<evidence type="ECO:0000313" key="3">
    <source>
        <dbReference type="Proteomes" id="UP000219439"/>
    </source>
</evidence>
<name>A0A285PCB0_9HYPH</name>
<dbReference type="AlphaFoldDB" id="A0A285PCB0"/>
<protein>
    <submittedName>
        <fullName evidence="2">Uncharacterized protein</fullName>
    </submittedName>
</protein>
<reference evidence="2 3" key="1">
    <citation type="submission" date="2017-09" db="EMBL/GenBank/DDBJ databases">
        <authorList>
            <person name="Ehlers B."/>
            <person name="Leendertz F.H."/>
        </authorList>
    </citation>
    <scope>NUCLEOTIDE SEQUENCE [LARGE SCALE GENOMIC DNA]</scope>
    <source>
        <strain evidence="2 3">DSM 18289</strain>
    </source>
</reference>
<proteinExistence type="predicted"/>
<keyword evidence="3" id="KW-1185">Reference proteome</keyword>